<evidence type="ECO:0000313" key="4">
    <source>
        <dbReference type="Proteomes" id="UP000000845"/>
    </source>
</evidence>
<dbReference type="KEGG" id="str:Sterm_3794"/>
<feature type="signal peptide" evidence="1">
    <location>
        <begin position="1"/>
        <end position="23"/>
    </location>
</feature>
<feature type="domain" description="Peptidoglycan binding-like" evidence="2">
    <location>
        <begin position="39"/>
        <end position="78"/>
    </location>
</feature>
<dbReference type="AlphaFoldDB" id="D1AG02"/>
<feature type="chain" id="PRO_5003019769" evidence="1">
    <location>
        <begin position="24"/>
        <end position="93"/>
    </location>
</feature>
<dbReference type="EMBL" id="CP001739">
    <property type="protein sequence ID" value="ACZ10628.1"/>
    <property type="molecule type" value="Genomic_DNA"/>
</dbReference>
<dbReference type="InterPro" id="IPR002477">
    <property type="entry name" value="Peptidoglycan-bd-like"/>
</dbReference>
<name>D1AG02_SEBTE</name>
<organism evidence="3 4">
    <name type="scientific">Sebaldella termitidis (strain ATCC 33386 / NCTC 11300)</name>
    <dbReference type="NCBI Taxonomy" id="526218"/>
    <lineage>
        <taxon>Bacteria</taxon>
        <taxon>Fusobacteriati</taxon>
        <taxon>Fusobacteriota</taxon>
        <taxon>Fusobacteriia</taxon>
        <taxon>Fusobacteriales</taxon>
        <taxon>Leptotrichiaceae</taxon>
        <taxon>Sebaldella</taxon>
    </lineage>
</organism>
<evidence type="ECO:0000313" key="3">
    <source>
        <dbReference type="EMBL" id="ACZ10628.1"/>
    </source>
</evidence>
<dbReference type="STRING" id="526218.Sterm_3794"/>
<dbReference type="HOGENOM" id="CLU_2397908_0_0_0"/>
<dbReference type="Proteomes" id="UP000000845">
    <property type="component" value="Chromosome"/>
</dbReference>
<dbReference type="Pfam" id="PF01471">
    <property type="entry name" value="PG_binding_1"/>
    <property type="match status" value="1"/>
</dbReference>
<dbReference type="InterPro" id="IPR036365">
    <property type="entry name" value="PGBD-like_sf"/>
</dbReference>
<gene>
    <name evidence="3" type="ordered locus">Sterm_3794</name>
</gene>
<evidence type="ECO:0000256" key="1">
    <source>
        <dbReference type="SAM" id="SignalP"/>
    </source>
</evidence>
<dbReference type="RefSeq" id="WP_012863208.1">
    <property type="nucleotide sequence ID" value="NC_013517.1"/>
</dbReference>
<reference evidence="4" key="1">
    <citation type="submission" date="2009-09" db="EMBL/GenBank/DDBJ databases">
        <title>The complete chromosome of Sebaldella termitidis ATCC 33386.</title>
        <authorList>
            <consortium name="US DOE Joint Genome Institute (JGI-PGF)"/>
            <person name="Lucas S."/>
            <person name="Copeland A."/>
            <person name="Lapidus A."/>
            <person name="Glavina del Rio T."/>
            <person name="Dalin E."/>
            <person name="Tice H."/>
            <person name="Bruce D."/>
            <person name="Goodwin L."/>
            <person name="Pitluck S."/>
            <person name="Kyrpides N."/>
            <person name="Mavromatis K."/>
            <person name="Ivanova N."/>
            <person name="Mikhailova N."/>
            <person name="Sims D."/>
            <person name="Meincke L."/>
            <person name="Brettin T."/>
            <person name="Detter J.C."/>
            <person name="Han C."/>
            <person name="Larimer F."/>
            <person name="Land M."/>
            <person name="Hauser L."/>
            <person name="Markowitz V."/>
            <person name="Cheng J.F."/>
            <person name="Hugenholtz P."/>
            <person name="Woyke T."/>
            <person name="Wu D."/>
            <person name="Eisen J.A."/>
        </authorList>
    </citation>
    <scope>NUCLEOTIDE SEQUENCE [LARGE SCALE GENOMIC DNA]</scope>
    <source>
        <strain evidence="4">ATCC 33386 / NCTC 11300</strain>
    </source>
</reference>
<dbReference type="Gene3D" id="1.10.101.10">
    <property type="entry name" value="PGBD-like superfamily/PGBD"/>
    <property type="match status" value="1"/>
</dbReference>
<keyword evidence="4" id="KW-1185">Reference proteome</keyword>
<accession>D1AG02</accession>
<dbReference type="eggNOG" id="COG3409">
    <property type="taxonomic scope" value="Bacteria"/>
</dbReference>
<keyword evidence="1" id="KW-0732">Signal</keyword>
<protein>
    <submittedName>
        <fullName evidence="3">Peptidoglycan-binding domain 1 protein</fullName>
    </submittedName>
</protein>
<dbReference type="SUPFAM" id="SSF47090">
    <property type="entry name" value="PGBD-like"/>
    <property type="match status" value="1"/>
</dbReference>
<sequence length="93" mass="10445">MRKLRLAAFLLLTAVLSFSVINAAAPSKTQSVTKEKRRTNFVEIQKRLKNMGYYTGKLDGINGSLTKKAIQTYKNNQGTDKKLEQLLAREGLN</sequence>
<dbReference type="InterPro" id="IPR036366">
    <property type="entry name" value="PGBDSf"/>
</dbReference>
<reference evidence="3 4" key="2">
    <citation type="journal article" date="2010" name="Stand. Genomic Sci.">
        <title>Complete genome sequence of Sebaldella termitidis type strain (NCTC 11300).</title>
        <authorList>
            <person name="Harmon-Smith M."/>
            <person name="Celia L."/>
            <person name="Chertkov O."/>
            <person name="Lapidus A."/>
            <person name="Copeland A."/>
            <person name="Glavina Del Rio T."/>
            <person name="Nolan M."/>
            <person name="Lucas S."/>
            <person name="Tice H."/>
            <person name="Cheng J.F."/>
            <person name="Han C."/>
            <person name="Detter J.C."/>
            <person name="Bruce D."/>
            <person name="Goodwin L."/>
            <person name="Pitluck S."/>
            <person name="Pati A."/>
            <person name="Liolios K."/>
            <person name="Ivanova N."/>
            <person name="Mavromatis K."/>
            <person name="Mikhailova N."/>
            <person name="Chen A."/>
            <person name="Palaniappan K."/>
            <person name="Land M."/>
            <person name="Hauser L."/>
            <person name="Chang Y.J."/>
            <person name="Jeffries C.D."/>
            <person name="Brettin T."/>
            <person name="Goker M."/>
            <person name="Beck B."/>
            <person name="Bristow J."/>
            <person name="Eisen J.A."/>
            <person name="Markowitz V."/>
            <person name="Hugenholtz P."/>
            <person name="Kyrpides N.C."/>
            <person name="Klenk H.P."/>
            <person name="Chen F."/>
        </authorList>
    </citation>
    <scope>NUCLEOTIDE SEQUENCE [LARGE SCALE GENOMIC DNA]</scope>
    <source>
        <strain evidence="4">ATCC 33386 / NCTC 11300</strain>
    </source>
</reference>
<evidence type="ECO:0000259" key="2">
    <source>
        <dbReference type="Pfam" id="PF01471"/>
    </source>
</evidence>
<proteinExistence type="predicted"/>